<dbReference type="OrthoDB" id="5296638at2"/>
<sequence length="156" mass="17237">MKTQGFTLIELMVVVAIIGILSTASMSMYTQYVQKGHRNTTQADLLSIERLQENYHMKNFAYTDNLSDLGFDDPTIIGKYTVTAQVCKKSPGENPDPYADIDTSSANKGLDLCYMLVATPNGAQAEDGSFLMDNRGRRQYTNASGKKEDWQGNSSS</sequence>
<keyword evidence="3" id="KW-0812">Transmembrane</keyword>
<gene>
    <name evidence="4" type="primary">pilE</name>
    <name evidence="4" type="ORF">OLEAN_C05900</name>
</gene>
<dbReference type="GO" id="GO:0015627">
    <property type="term" value="C:type II protein secretion system complex"/>
    <property type="evidence" value="ECO:0007669"/>
    <property type="project" value="InterPro"/>
</dbReference>
<keyword evidence="5" id="KW-1185">Reference proteome</keyword>
<dbReference type="PROSITE" id="PS00409">
    <property type="entry name" value="PROKAR_NTER_METHYL"/>
    <property type="match status" value="1"/>
</dbReference>
<accession>R4YJZ2</accession>
<dbReference type="SUPFAM" id="SSF54523">
    <property type="entry name" value="Pili subunits"/>
    <property type="match status" value="1"/>
</dbReference>
<protein>
    <submittedName>
        <fullName evidence="4">Type 4 fimbrial biogenesis protein</fullName>
    </submittedName>
</protein>
<dbReference type="Pfam" id="PF07963">
    <property type="entry name" value="N_methyl"/>
    <property type="match status" value="1"/>
</dbReference>
<reference evidence="4 5" key="1">
    <citation type="journal article" date="2013" name="Nat. Commun.">
        <title>Genome sequence and functional genomic analysis of the oil-degrading bacterium Oleispira antarctica.</title>
        <authorList>
            <person name="Kube M."/>
            <person name="Chernikova T.N."/>
            <person name="Al-Ramahi Y."/>
            <person name="Beloqui A."/>
            <person name="Lopez-Cortez N."/>
            <person name="Guazzaroni M.E."/>
            <person name="Heipieper H.J."/>
            <person name="Klages S."/>
            <person name="Kotsyurbenko O.R."/>
            <person name="Langer I."/>
            <person name="Nechitaylo T.Y."/>
            <person name="Lunsdorf H."/>
            <person name="Fernandez M."/>
            <person name="Juarez S."/>
            <person name="Ciordia S."/>
            <person name="Singer A."/>
            <person name="Kagan O."/>
            <person name="Egorova O."/>
            <person name="Petit P.A."/>
            <person name="Stogios P."/>
            <person name="Kim Y."/>
            <person name="Tchigvintsev A."/>
            <person name="Flick R."/>
            <person name="Denaro R."/>
            <person name="Genovese M."/>
            <person name="Albar J.P."/>
            <person name="Reva O.N."/>
            <person name="Martinez-Gomariz M."/>
            <person name="Tran H."/>
            <person name="Ferrer M."/>
            <person name="Savchenko A."/>
            <person name="Yakunin A.F."/>
            <person name="Yakimov M.M."/>
            <person name="Golyshina O.V."/>
            <person name="Reinhardt R."/>
            <person name="Golyshin P.N."/>
        </authorList>
    </citation>
    <scope>NUCLEOTIDE SEQUENCE [LARGE SCALE GENOMIC DNA]</scope>
</reference>
<feature type="region of interest" description="Disordered" evidence="2">
    <location>
        <begin position="137"/>
        <end position="156"/>
    </location>
</feature>
<dbReference type="PRINTS" id="PR00813">
    <property type="entry name" value="BCTERIALGSPG"/>
</dbReference>
<dbReference type="KEGG" id="oai:OLEAN_C05900"/>
<dbReference type="InterPro" id="IPR012902">
    <property type="entry name" value="N_methyl_site"/>
</dbReference>
<keyword evidence="3" id="KW-1133">Transmembrane helix</keyword>
<dbReference type="AlphaFoldDB" id="R4YJZ2"/>
<dbReference type="InterPro" id="IPR045584">
    <property type="entry name" value="Pilin-like"/>
</dbReference>
<keyword evidence="1" id="KW-0488">Methylation</keyword>
<evidence type="ECO:0000313" key="4">
    <source>
        <dbReference type="EMBL" id="CCK74766.1"/>
    </source>
</evidence>
<evidence type="ECO:0000313" key="5">
    <source>
        <dbReference type="Proteomes" id="UP000032749"/>
    </source>
</evidence>
<dbReference type="NCBIfam" id="TIGR02532">
    <property type="entry name" value="IV_pilin_GFxxxE"/>
    <property type="match status" value="1"/>
</dbReference>
<evidence type="ECO:0000256" key="3">
    <source>
        <dbReference type="SAM" id="Phobius"/>
    </source>
</evidence>
<organism evidence="4 5">
    <name type="scientific">Oleispira antarctica RB-8</name>
    <dbReference type="NCBI Taxonomy" id="698738"/>
    <lineage>
        <taxon>Bacteria</taxon>
        <taxon>Pseudomonadati</taxon>
        <taxon>Pseudomonadota</taxon>
        <taxon>Gammaproteobacteria</taxon>
        <taxon>Oceanospirillales</taxon>
        <taxon>Oceanospirillaceae</taxon>
        <taxon>Oleispira</taxon>
    </lineage>
</organism>
<dbReference type="InterPro" id="IPR031982">
    <property type="entry name" value="PilE-like"/>
</dbReference>
<dbReference type="Proteomes" id="UP000032749">
    <property type="component" value="Chromosome"/>
</dbReference>
<keyword evidence="3" id="KW-0472">Membrane</keyword>
<feature type="transmembrane region" description="Helical" evidence="3">
    <location>
        <begin position="6"/>
        <end position="29"/>
    </location>
</feature>
<dbReference type="Gene3D" id="3.30.700.10">
    <property type="entry name" value="Glycoprotein, Type 4 Pilin"/>
    <property type="match status" value="1"/>
</dbReference>
<dbReference type="GO" id="GO:0015628">
    <property type="term" value="P:protein secretion by the type II secretion system"/>
    <property type="evidence" value="ECO:0007669"/>
    <property type="project" value="InterPro"/>
</dbReference>
<dbReference type="STRING" id="698738.OLEAN_C05900"/>
<dbReference type="Pfam" id="PF16732">
    <property type="entry name" value="ComP_DUS"/>
    <property type="match status" value="1"/>
</dbReference>
<dbReference type="HOGENOM" id="CLU_091705_6_0_6"/>
<dbReference type="GO" id="GO:0043683">
    <property type="term" value="P:type IV pilus assembly"/>
    <property type="evidence" value="ECO:0007669"/>
    <property type="project" value="InterPro"/>
</dbReference>
<evidence type="ECO:0000256" key="2">
    <source>
        <dbReference type="SAM" id="MobiDB-lite"/>
    </source>
</evidence>
<proteinExistence type="predicted"/>
<evidence type="ECO:0000256" key="1">
    <source>
        <dbReference type="ARBA" id="ARBA00022481"/>
    </source>
</evidence>
<dbReference type="InterPro" id="IPR000983">
    <property type="entry name" value="Bac_GSPG_pilin"/>
</dbReference>
<dbReference type="EMBL" id="FO203512">
    <property type="protein sequence ID" value="CCK74766.1"/>
    <property type="molecule type" value="Genomic_DNA"/>
</dbReference>
<name>R4YJZ2_OLEAN</name>